<keyword evidence="3" id="KW-0560">Oxidoreductase</keyword>
<evidence type="ECO:0000313" key="7">
    <source>
        <dbReference type="Proteomes" id="UP000059574"/>
    </source>
</evidence>
<dbReference type="Proteomes" id="UP000059574">
    <property type="component" value="Chromosome"/>
</dbReference>
<proteinExistence type="predicted"/>
<evidence type="ECO:0000313" key="6">
    <source>
        <dbReference type="EMBL" id="ALO66544.1"/>
    </source>
</evidence>
<dbReference type="GO" id="GO:0004497">
    <property type="term" value="F:monooxygenase activity"/>
    <property type="evidence" value="ECO:0007669"/>
    <property type="project" value="UniProtKB-KW"/>
</dbReference>
<dbReference type="RefSeq" id="WP_062287566.1">
    <property type="nucleotide sequence ID" value="NZ_CP013200.1"/>
</dbReference>
<feature type="domain" description="Luciferase-like" evidence="5">
    <location>
        <begin position="26"/>
        <end position="292"/>
    </location>
</feature>
<sequence length="410" mass="43962">MTNTDAPQSAFTPAGHLQFGVTVLGPGAEVSFEELRTLAQTAERGLFSMLTLDERYWLRGDPGALSATDPVGSNDVATLLAALAAVTTNIGLVAAAAPDYDDPAFLTRRLDSLTRISQDRAAWQVLADGAMYGEEDLTEAAEEALEDNEGALPSGGGRHALIESMRHQWQTWSRAETQGPVELLGAFERDGQKYGVGMGALRRNEPRSGPVLIHGAESAQSLATATELAEVILSEPASLEGALALRREVVARSLRAGRGANEVKIIQAATFIVAPTSEEAIEKADWIREQLPESVWDERAFIGSYADVADLLLDFARSGAVDGFNVMPWLFADELADLVNHLVPALQARGIYPTDYAADTLRGNLGLPDRTVSAPSNTTHALPVIEVGDLGDVRLDLDLRMELIVQKLPA</sequence>
<dbReference type="PANTHER" id="PTHR30011">
    <property type="entry name" value="ALKANESULFONATE MONOOXYGENASE-RELATED"/>
    <property type="match status" value="1"/>
</dbReference>
<dbReference type="AlphaFoldDB" id="A0A0S2LZ69"/>
<evidence type="ECO:0000256" key="3">
    <source>
        <dbReference type="ARBA" id="ARBA00023002"/>
    </source>
</evidence>
<gene>
    <name evidence="6" type="ORF">AS189_08635</name>
</gene>
<dbReference type="Gene3D" id="3.20.20.30">
    <property type="entry name" value="Luciferase-like domain"/>
    <property type="match status" value="1"/>
</dbReference>
<dbReference type="GO" id="GO:0016705">
    <property type="term" value="F:oxidoreductase activity, acting on paired donors, with incorporation or reduction of molecular oxygen"/>
    <property type="evidence" value="ECO:0007669"/>
    <property type="project" value="InterPro"/>
</dbReference>
<keyword evidence="1" id="KW-0285">Flavoprotein</keyword>
<dbReference type="PANTHER" id="PTHR30011:SF16">
    <property type="entry name" value="C2H2 FINGER DOMAIN TRANSCRIPTION FACTOR (EUROFUNG)-RELATED"/>
    <property type="match status" value="1"/>
</dbReference>
<dbReference type="InterPro" id="IPR051260">
    <property type="entry name" value="Diverse_substr_monoxygenases"/>
</dbReference>
<name>A0A0S2LZ69_9MICC</name>
<evidence type="ECO:0000259" key="5">
    <source>
        <dbReference type="Pfam" id="PF00296"/>
    </source>
</evidence>
<dbReference type="EMBL" id="CP013200">
    <property type="protein sequence ID" value="ALO66544.1"/>
    <property type="molecule type" value="Genomic_DNA"/>
</dbReference>
<dbReference type="InterPro" id="IPR011251">
    <property type="entry name" value="Luciferase-like_dom"/>
</dbReference>
<accession>A0A0S2LZ69</accession>
<keyword evidence="2" id="KW-0288">FMN</keyword>
<reference evidence="6 7" key="2">
    <citation type="journal article" date="2016" name="J. Biotechnol.">
        <title>Complete genome sequence of Arthrobacter alpinus ERGS4:06, a yellow pigmented bacterium tolerant to cold and radiations isolated from Sikkim Himalaya.</title>
        <authorList>
            <person name="Kumar R."/>
            <person name="Singh D."/>
            <person name="Swarnkar M.K."/>
            <person name="Singh A.K."/>
            <person name="Kumar S."/>
        </authorList>
    </citation>
    <scope>NUCLEOTIDE SEQUENCE [LARGE SCALE GENOMIC DNA]</scope>
    <source>
        <strain evidence="6 7">ERGS4:06</strain>
    </source>
</reference>
<evidence type="ECO:0000256" key="1">
    <source>
        <dbReference type="ARBA" id="ARBA00022630"/>
    </source>
</evidence>
<evidence type="ECO:0000256" key="4">
    <source>
        <dbReference type="ARBA" id="ARBA00023033"/>
    </source>
</evidence>
<keyword evidence="4" id="KW-0503">Monooxygenase</keyword>
<protein>
    <recommendedName>
        <fullName evidence="5">Luciferase-like domain-containing protein</fullName>
    </recommendedName>
</protein>
<reference evidence="7" key="1">
    <citation type="submission" date="2015-11" db="EMBL/GenBank/DDBJ databases">
        <authorList>
            <person name="Kumar R."/>
            <person name="Singh D."/>
            <person name="Swarnkar M.K."/>
            <person name="Singh A.K."/>
            <person name="Kumar S."/>
        </authorList>
    </citation>
    <scope>NUCLEOTIDE SEQUENCE [LARGE SCALE GENOMIC DNA]</scope>
    <source>
        <strain evidence="7">ERGS4:06</strain>
    </source>
</reference>
<evidence type="ECO:0000256" key="2">
    <source>
        <dbReference type="ARBA" id="ARBA00022643"/>
    </source>
</evidence>
<organism evidence="6 7">
    <name type="scientific">Arthrobacter alpinus</name>
    <dbReference type="NCBI Taxonomy" id="656366"/>
    <lineage>
        <taxon>Bacteria</taxon>
        <taxon>Bacillati</taxon>
        <taxon>Actinomycetota</taxon>
        <taxon>Actinomycetes</taxon>
        <taxon>Micrococcales</taxon>
        <taxon>Micrococcaceae</taxon>
        <taxon>Arthrobacter</taxon>
    </lineage>
</organism>
<dbReference type="InterPro" id="IPR036661">
    <property type="entry name" value="Luciferase-like_sf"/>
</dbReference>
<dbReference type="Pfam" id="PF00296">
    <property type="entry name" value="Bac_luciferase"/>
    <property type="match status" value="1"/>
</dbReference>
<dbReference type="SUPFAM" id="SSF51679">
    <property type="entry name" value="Bacterial luciferase-like"/>
    <property type="match status" value="1"/>
</dbReference>